<dbReference type="GO" id="GO:0003743">
    <property type="term" value="F:translation initiation factor activity"/>
    <property type="evidence" value="ECO:0007669"/>
    <property type="project" value="UniProtKB-KW"/>
</dbReference>
<gene>
    <name evidence="8" type="ORF">BSAL_44635</name>
</gene>
<reference evidence="9" key="1">
    <citation type="submission" date="2015-09" db="EMBL/GenBank/DDBJ databases">
        <authorList>
            <consortium name="Pathogen Informatics"/>
        </authorList>
    </citation>
    <scope>NUCLEOTIDE SEQUENCE [LARGE SCALE GENOMIC DNA]</scope>
    <source>
        <strain evidence="9">Lake Konstanz</strain>
    </source>
</reference>
<name>A0A0S4JUP4_BODSA</name>
<evidence type="ECO:0000256" key="1">
    <source>
        <dbReference type="ARBA" id="ARBA00022490"/>
    </source>
</evidence>
<evidence type="ECO:0000313" key="9">
    <source>
        <dbReference type="Proteomes" id="UP000051952"/>
    </source>
</evidence>
<dbReference type="GO" id="GO:0005852">
    <property type="term" value="C:eukaryotic translation initiation factor 3 complex"/>
    <property type="evidence" value="ECO:0007669"/>
    <property type="project" value="InterPro"/>
</dbReference>
<feature type="region of interest" description="Disordered" evidence="6">
    <location>
        <begin position="26"/>
        <end position="50"/>
    </location>
</feature>
<dbReference type="OMA" id="WMADAAI"/>
<evidence type="ECO:0000259" key="7">
    <source>
        <dbReference type="PROSITE" id="PS50102"/>
    </source>
</evidence>
<dbReference type="InterPro" id="IPR017334">
    <property type="entry name" value="eIF3_g"/>
</dbReference>
<dbReference type="Pfam" id="PF00076">
    <property type="entry name" value="RRM_1"/>
    <property type="match status" value="1"/>
</dbReference>
<dbReference type="InterPro" id="IPR012677">
    <property type="entry name" value="Nucleotide-bd_a/b_plait_sf"/>
</dbReference>
<evidence type="ECO:0000256" key="4">
    <source>
        <dbReference type="ARBA" id="ARBA00022917"/>
    </source>
</evidence>
<proteinExistence type="predicted"/>
<evidence type="ECO:0000256" key="6">
    <source>
        <dbReference type="SAM" id="MobiDB-lite"/>
    </source>
</evidence>
<protein>
    <submittedName>
        <fullName evidence="8">Translation initiation factor 3 subunit G, putative</fullName>
    </submittedName>
</protein>
<sequence length="301" mass="33201">MNTFAATSFPYTLLLGQLESAMASWGDSTFDGSSEPQSPHSPQGENVPTADPWAKAKLTFEYEEVDGVRFRVTKQVREYKVTRPFTMVDHRTTWKKFGDAADAANNDLATAEALVVLELGEVDPLEKQCRDEMARMWGDVERMTVTVKDPNLARYAITAQQAKSAAAAAAAQAAAASPAASPTDDGKAKTWGQAQKDRREGEKTTEVAKDSSDTLSKKVVRISNLSDFITEPELRRLFGEENGLPAIQRLFVAVDKTTGQRRGFAYITYKSDADGERVVSKMNPTRFKNTVLRVDYGTNKK</sequence>
<keyword evidence="9" id="KW-1185">Reference proteome</keyword>
<dbReference type="Gene3D" id="3.30.70.330">
    <property type="match status" value="1"/>
</dbReference>
<dbReference type="OrthoDB" id="639027at2759"/>
<dbReference type="InterPro" id="IPR035979">
    <property type="entry name" value="RBD_domain_sf"/>
</dbReference>
<dbReference type="PANTHER" id="PTHR10352">
    <property type="entry name" value="EUKARYOTIC TRANSLATION INITIATION FACTOR 3 SUBUNIT G"/>
    <property type="match status" value="1"/>
</dbReference>
<feature type="domain" description="RRM" evidence="7">
    <location>
        <begin position="218"/>
        <end position="299"/>
    </location>
</feature>
<dbReference type="SMART" id="SM00360">
    <property type="entry name" value="RRM"/>
    <property type="match status" value="1"/>
</dbReference>
<dbReference type="PIRSF" id="PIRSF037949">
    <property type="entry name" value="Transl_init_eIF-3_RNA-bind"/>
    <property type="match status" value="1"/>
</dbReference>
<keyword evidence="1" id="KW-0963">Cytoplasm</keyword>
<evidence type="ECO:0000256" key="2">
    <source>
        <dbReference type="ARBA" id="ARBA00022540"/>
    </source>
</evidence>
<feature type="region of interest" description="Disordered" evidence="6">
    <location>
        <begin position="177"/>
        <end position="213"/>
    </location>
</feature>
<dbReference type="GO" id="GO:0003723">
    <property type="term" value="F:RNA binding"/>
    <property type="evidence" value="ECO:0007669"/>
    <property type="project" value="UniProtKB-UniRule"/>
</dbReference>
<evidence type="ECO:0000256" key="3">
    <source>
        <dbReference type="ARBA" id="ARBA00022884"/>
    </source>
</evidence>
<dbReference type="SUPFAM" id="SSF54928">
    <property type="entry name" value="RNA-binding domain, RBD"/>
    <property type="match status" value="1"/>
</dbReference>
<keyword evidence="2 8" id="KW-0396">Initiation factor</keyword>
<dbReference type="Proteomes" id="UP000051952">
    <property type="component" value="Unassembled WGS sequence"/>
</dbReference>
<dbReference type="VEuPathDB" id="TriTrypDB:BSAL_44635"/>
<feature type="compositionally biased region" description="Basic and acidic residues" evidence="6">
    <location>
        <begin position="195"/>
        <end position="213"/>
    </location>
</feature>
<evidence type="ECO:0000313" key="8">
    <source>
        <dbReference type="EMBL" id="CUG93753.1"/>
    </source>
</evidence>
<evidence type="ECO:0000256" key="5">
    <source>
        <dbReference type="PROSITE-ProRule" id="PRU00176"/>
    </source>
</evidence>
<keyword evidence="4" id="KW-0648">Protein biosynthesis</keyword>
<dbReference type="AlphaFoldDB" id="A0A0S4JUP4"/>
<accession>A0A0S4JUP4</accession>
<feature type="compositionally biased region" description="Polar residues" evidence="6">
    <location>
        <begin position="26"/>
        <end position="46"/>
    </location>
</feature>
<dbReference type="PROSITE" id="PS50102">
    <property type="entry name" value="RRM"/>
    <property type="match status" value="1"/>
</dbReference>
<dbReference type="InterPro" id="IPR000504">
    <property type="entry name" value="RRM_dom"/>
</dbReference>
<dbReference type="EMBL" id="CYKH01002191">
    <property type="protein sequence ID" value="CUG93753.1"/>
    <property type="molecule type" value="Genomic_DNA"/>
</dbReference>
<organism evidence="8 9">
    <name type="scientific">Bodo saltans</name>
    <name type="common">Flagellated protozoan</name>
    <dbReference type="NCBI Taxonomy" id="75058"/>
    <lineage>
        <taxon>Eukaryota</taxon>
        <taxon>Discoba</taxon>
        <taxon>Euglenozoa</taxon>
        <taxon>Kinetoplastea</taxon>
        <taxon>Metakinetoplastina</taxon>
        <taxon>Eubodonida</taxon>
        <taxon>Bodonidae</taxon>
        <taxon>Bodo</taxon>
    </lineage>
</organism>
<keyword evidence="3 5" id="KW-0694">RNA-binding</keyword>